<reference evidence="7" key="1">
    <citation type="submission" date="2018-06" db="EMBL/GenBank/DDBJ databases">
        <authorList>
            <person name="Zhirakovskaya E."/>
        </authorList>
    </citation>
    <scope>NUCLEOTIDE SEQUENCE</scope>
</reference>
<gene>
    <name evidence="7" type="ORF">MNBD_BACTEROID07-1776</name>
</gene>
<accession>A0A3B0U6P9</accession>
<sequence>MRFLLLLIILSGLLHITGLYVKSASLKLIFKPLTTSLIIFFAFRQGGQACSQYKALLLIGLGFSLLGDIFLMLPRERFIAGLVSFLVAHLFFITAFIGHTGPYWNIPFLIPVVVYIILFLAVLLRHTGKMSLPVVIYAFVLGLFLWQAAGLYGFHPVKASVFGVLGALLFVLSDSLLAFNKFVKTLKWAPGVLMVLYWAALYFLALSI</sequence>
<organism evidence="7">
    <name type="scientific">hydrothermal vent metagenome</name>
    <dbReference type="NCBI Taxonomy" id="652676"/>
    <lineage>
        <taxon>unclassified sequences</taxon>
        <taxon>metagenomes</taxon>
        <taxon>ecological metagenomes</taxon>
    </lineage>
</organism>
<feature type="transmembrane region" description="Helical" evidence="6">
    <location>
        <begin position="53"/>
        <end position="71"/>
    </location>
</feature>
<evidence type="ECO:0000256" key="2">
    <source>
        <dbReference type="ARBA" id="ARBA00007375"/>
    </source>
</evidence>
<evidence type="ECO:0000313" key="7">
    <source>
        <dbReference type="EMBL" id="VAW26575.1"/>
    </source>
</evidence>
<evidence type="ECO:0000256" key="4">
    <source>
        <dbReference type="ARBA" id="ARBA00022989"/>
    </source>
</evidence>
<keyword evidence="3 6" id="KW-0812">Transmembrane</keyword>
<feature type="transmembrane region" description="Helical" evidence="6">
    <location>
        <begin position="103"/>
        <end position="122"/>
    </location>
</feature>
<proteinExistence type="inferred from homology"/>
<evidence type="ECO:0000256" key="6">
    <source>
        <dbReference type="SAM" id="Phobius"/>
    </source>
</evidence>
<dbReference type="PANTHER" id="PTHR31885:SF6">
    <property type="entry name" value="GH04784P"/>
    <property type="match status" value="1"/>
</dbReference>
<dbReference type="GO" id="GO:0016020">
    <property type="term" value="C:membrane"/>
    <property type="evidence" value="ECO:0007669"/>
    <property type="project" value="UniProtKB-SubCell"/>
</dbReference>
<evidence type="ECO:0000256" key="1">
    <source>
        <dbReference type="ARBA" id="ARBA00004141"/>
    </source>
</evidence>
<comment type="similarity">
    <text evidence="2">Belongs to the TMEM86 family.</text>
</comment>
<feature type="transmembrane region" description="Helical" evidence="6">
    <location>
        <begin position="160"/>
        <end position="179"/>
    </location>
</feature>
<keyword evidence="4 6" id="KW-1133">Transmembrane helix</keyword>
<comment type="subcellular location">
    <subcellularLocation>
        <location evidence="1">Membrane</location>
        <topology evidence="1">Multi-pass membrane protein</topology>
    </subcellularLocation>
</comment>
<feature type="transmembrane region" description="Helical" evidence="6">
    <location>
        <begin position="186"/>
        <end position="205"/>
    </location>
</feature>
<evidence type="ECO:0000256" key="3">
    <source>
        <dbReference type="ARBA" id="ARBA00022692"/>
    </source>
</evidence>
<dbReference type="InterPro" id="IPR012506">
    <property type="entry name" value="TMEM86B-like"/>
</dbReference>
<keyword evidence="5 6" id="KW-0472">Membrane</keyword>
<dbReference type="EMBL" id="UOET01000043">
    <property type="protein sequence ID" value="VAW26575.1"/>
    <property type="molecule type" value="Genomic_DNA"/>
</dbReference>
<feature type="transmembrane region" description="Helical" evidence="6">
    <location>
        <begin position="134"/>
        <end position="154"/>
    </location>
</feature>
<evidence type="ECO:0000256" key="5">
    <source>
        <dbReference type="ARBA" id="ARBA00023136"/>
    </source>
</evidence>
<protein>
    <recommendedName>
        <fullName evidence="8">Lysoplasmalogenase</fullName>
    </recommendedName>
</protein>
<dbReference type="AlphaFoldDB" id="A0A3B0U6P9"/>
<dbReference type="GO" id="GO:0016787">
    <property type="term" value="F:hydrolase activity"/>
    <property type="evidence" value="ECO:0007669"/>
    <property type="project" value="TreeGrafter"/>
</dbReference>
<feature type="transmembrane region" description="Helical" evidence="6">
    <location>
        <begin position="78"/>
        <end position="97"/>
    </location>
</feature>
<evidence type="ECO:0008006" key="8">
    <source>
        <dbReference type="Google" id="ProtNLM"/>
    </source>
</evidence>
<name>A0A3B0U6P9_9ZZZZ</name>
<dbReference type="PANTHER" id="PTHR31885">
    <property type="entry name" value="GH04784P"/>
    <property type="match status" value="1"/>
</dbReference>
<dbReference type="Pfam" id="PF07947">
    <property type="entry name" value="YhhN"/>
    <property type="match status" value="1"/>
</dbReference>